<reference evidence="4" key="3">
    <citation type="submission" date="2018-08" db="UniProtKB">
        <authorList>
            <consortium name="EnsemblPlants"/>
        </authorList>
    </citation>
    <scope>IDENTIFICATION</scope>
    <source>
        <strain evidence="4">cv. Bd21</strain>
    </source>
</reference>
<feature type="compositionally biased region" description="Low complexity" evidence="2">
    <location>
        <begin position="37"/>
        <end position="51"/>
    </location>
</feature>
<dbReference type="GO" id="GO:0005829">
    <property type="term" value="C:cytosol"/>
    <property type="evidence" value="ECO:0000318"/>
    <property type="project" value="GO_Central"/>
</dbReference>
<dbReference type="OrthoDB" id="685187at2759"/>
<dbReference type="eggNOG" id="ENOG502R5V2">
    <property type="taxonomic scope" value="Eukaryota"/>
</dbReference>
<feature type="coiled-coil region" evidence="1">
    <location>
        <begin position="76"/>
        <end position="110"/>
    </location>
</feature>
<gene>
    <name evidence="4" type="primary">LOC100827795</name>
    <name evidence="3" type="ORF">BRADI_3g45750v3</name>
</gene>
<dbReference type="Gramene" id="KQJ99873">
    <property type="protein sequence ID" value="KQJ99873"/>
    <property type="gene ID" value="BRADI_3g45750v3"/>
</dbReference>
<dbReference type="GO" id="GO:0009903">
    <property type="term" value="P:chloroplast avoidance movement"/>
    <property type="evidence" value="ECO:0000318"/>
    <property type="project" value="GO_Central"/>
</dbReference>
<dbReference type="EMBL" id="CM000882">
    <property type="protein sequence ID" value="KQJ99873.1"/>
    <property type="molecule type" value="Genomic_DNA"/>
</dbReference>
<sequence length="231" mass="24624">MEITATAVAGRAEIDTSRPFQSVREAVEVFSGERCVATGGSSRASSSTSSSKFTMMPPAYSSSPSQQPSTTLLCCLKKLESDLAEARSELAELKERQSRMEAAVSSVSAQLANGAFFSGDGRLKKGKELAVVVAGAQEEAGGGSDGGGGRVRSDLWDESRAEQWMASLEYLPSLSEALAIKMVEDDVRKVTKKSSNSKGAKAKKKPQHQHKKQRKNAVSLVGGIFSKRCSR</sequence>
<dbReference type="FunCoup" id="I1IAH7">
    <property type="interactions" value="817"/>
</dbReference>
<dbReference type="RefSeq" id="XP_003572615.1">
    <property type="nucleotide sequence ID" value="XM_003572567.4"/>
</dbReference>
<proteinExistence type="predicted"/>
<dbReference type="GO" id="GO:0009904">
    <property type="term" value="P:chloroplast accumulation movement"/>
    <property type="evidence" value="ECO:0000318"/>
    <property type="project" value="GO_Central"/>
</dbReference>
<dbReference type="GeneID" id="100827795"/>
<dbReference type="KEGG" id="bdi:100827795"/>
<evidence type="ECO:0000313" key="4">
    <source>
        <dbReference type="EnsemblPlants" id="KQJ99873"/>
    </source>
</evidence>
<evidence type="ECO:0000313" key="3">
    <source>
        <dbReference type="EMBL" id="KQJ99873.1"/>
    </source>
</evidence>
<dbReference type="EnsemblPlants" id="KQJ99873">
    <property type="protein sequence ID" value="KQJ99873"/>
    <property type="gene ID" value="BRADI_3g45750v3"/>
</dbReference>
<evidence type="ECO:0000313" key="5">
    <source>
        <dbReference type="Proteomes" id="UP000008810"/>
    </source>
</evidence>
<dbReference type="Proteomes" id="UP000008810">
    <property type="component" value="Chromosome 3"/>
</dbReference>
<feature type="compositionally biased region" description="Basic residues" evidence="2">
    <location>
        <begin position="200"/>
        <end position="215"/>
    </location>
</feature>
<dbReference type="OMA" id="QEEYNGH"/>
<dbReference type="AlphaFoldDB" id="I1IAH7"/>
<evidence type="ECO:0000256" key="1">
    <source>
        <dbReference type="SAM" id="Coils"/>
    </source>
</evidence>
<name>I1IAH7_BRADI</name>
<keyword evidence="1" id="KW-0175">Coiled coil</keyword>
<protein>
    <submittedName>
        <fullName evidence="3 4">Uncharacterized protein</fullName>
    </submittedName>
</protein>
<feature type="region of interest" description="Disordered" evidence="2">
    <location>
        <begin position="37"/>
        <end position="67"/>
    </location>
</feature>
<reference evidence="3" key="2">
    <citation type="submission" date="2017-06" db="EMBL/GenBank/DDBJ databases">
        <title>WGS assembly of Brachypodium distachyon.</title>
        <authorList>
            <consortium name="The International Brachypodium Initiative"/>
            <person name="Lucas S."/>
            <person name="Harmon-Smith M."/>
            <person name="Lail K."/>
            <person name="Tice H."/>
            <person name="Grimwood J."/>
            <person name="Bruce D."/>
            <person name="Barry K."/>
            <person name="Shu S."/>
            <person name="Lindquist E."/>
            <person name="Wang M."/>
            <person name="Pitluck S."/>
            <person name="Vogel J.P."/>
            <person name="Garvin D.F."/>
            <person name="Mockler T.C."/>
            <person name="Schmutz J."/>
            <person name="Rokhsar D."/>
            <person name="Bevan M.W."/>
        </authorList>
    </citation>
    <scope>NUCLEOTIDE SEQUENCE</scope>
    <source>
        <strain evidence="3">Bd21</strain>
    </source>
</reference>
<dbReference type="HOGENOM" id="CLU_078358_2_0_1"/>
<keyword evidence="5" id="KW-1185">Reference proteome</keyword>
<feature type="region of interest" description="Disordered" evidence="2">
    <location>
        <begin position="188"/>
        <end position="217"/>
    </location>
</feature>
<reference evidence="3 4" key="1">
    <citation type="journal article" date="2010" name="Nature">
        <title>Genome sequencing and analysis of the model grass Brachypodium distachyon.</title>
        <authorList>
            <consortium name="International Brachypodium Initiative"/>
        </authorList>
    </citation>
    <scope>NUCLEOTIDE SEQUENCE [LARGE SCALE GENOMIC DNA]</scope>
    <source>
        <strain evidence="3 4">Bd21</strain>
    </source>
</reference>
<evidence type="ECO:0000256" key="2">
    <source>
        <dbReference type="SAM" id="MobiDB-lite"/>
    </source>
</evidence>
<organism evidence="3">
    <name type="scientific">Brachypodium distachyon</name>
    <name type="common">Purple false brome</name>
    <name type="synonym">Trachynia distachya</name>
    <dbReference type="NCBI Taxonomy" id="15368"/>
    <lineage>
        <taxon>Eukaryota</taxon>
        <taxon>Viridiplantae</taxon>
        <taxon>Streptophyta</taxon>
        <taxon>Embryophyta</taxon>
        <taxon>Tracheophyta</taxon>
        <taxon>Spermatophyta</taxon>
        <taxon>Magnoliopsida</taxon>
        <taxon>Liliopsida</taxon>
        <taxon>Poales</taxon>
        <taxon>Poaceae</taxon>
        <taxon>BOP clade</taxon>
        <taxon>Pooideae</taxon>
        <taxon>Stipodae</taxon>
        <taxon>Brachypodieae</taxon>
        <taxon>Brachypodium</taxon>
    </lineage>
</organism>
<accession>I1IAH7</accession>